<dbReference type="Pfam" id="PF03807">
    <property type="entry name" value="F420_oxidored"/>
    <property type="match status" value="1"/>
</dbReference>
<dbReference type="GO" id="GO:0055129">
    <property type="term" value="P:L-proline biosynthetic process"/>
    <property type="evidence" value="ECO:0007669"/>
    <property type="project" value="TreeGrafter"/>
</dbReference>
<name>A0A5C5RG18_9ACTN</name>
<comment type="similarity">
    <text evidence="1">Belongs to the pyrroline-5-carboxylate reductase family.</text>
</comment>
<protein>
    <submittedName>
        <fullName evidence="4">Pyrroline-5-carboxylate reductase</fullName>
    </submittedName>
</protein>
<dbReference type="InterPro" id="IPR000304">
    <property type="entry name" value="Pyrroline-COOH_reductase"/>
</dbReference>
<evidence type="ECO:0000313" key="4">
    <source>
        <dbReference type="EMBL" id="TWS21638.1"/>
    </source>
</evidence>
<dbReference type="InterPro" id="IPR028939">
    <property type="entry name" value="P5C_Rdtase_cat_N"/>
</dbReference>
<dbReference type="AlphaFoldDB" id="A0A5C5RG18"/>
<dbReference type="PANTHER" id="PTHR11645:SF13">
    <property type="entry name" value="PYRROLINE-5-CARBOXYLATE REDUCTASE CATALYTIC N-TERMINAL DOMAIN-CONTAINING PROTEIN"/>
    <property type="match status" value="1"/>
</dbReference>
<evidence type="ECO:0000256" key="2">
    <source>
        <dbReference type="PIRSR" id="PIRSR000193-1"/>
    </source>
</evidence>
<evidence type="ECO:0000313" key="5">
    <source>
        <dbReference type="Proteomes" id="UP000317291"/>
    </source>
</evidence>
<reference evidence="4 5" key="1">
    <citation type="submission" date="2019-06" db="EMBL/GenBank/DDBJ databases">
        <title>Tsukamurella conjunctivitidis sp. nov., Tsukamurella assacharolytica sp. nov. and Tsukamurella sputae sp. nov. isolated from patients with conjunctivitis, bacteraemia (lymphoma) and respiratory infection (sputum) in Hong Kong.</title>
        <authorList>
            <person name="Teng J.L.L."/>
            <person name="Lee H.H."/>
            <person name="Fong J.Y.H."/>
            <person name="Fok K.M.N."/>
            <person name="Lau S.K.P."/>
            <person name="Woo P.C.Y."/>
        </authorList>
    </citation>
    <scope>NUCLEOTIDE SEQUENCE [LARGE SCALE GENOMIC DNA]</scope>
    <source>
        <strain evidence="4 5">HKU71</strain>
    </source>
</reference>
<feature type="binding site" evidence="2">
    <location>
        <position position="55"/>
    </location>
    <ligand>
        <name>NADPH</name>
        <dbReference type="ChEBI" id="CHEBI:57783"/>
    </ligand>
</feature>
<dbReference type="GO" id="GO:0004735">
    <property type="term" value="F:pyrroline-5-carboxylate reductase activity"/>
    <property type="evidence" value="ECO:0007669"/>
    <property type="project" value="InterPro"/>
</dbReference>
<dbReference type="PIRSF" id="PIRSF000193">
    <property type="entry name" value="Pyrrol-5-carb_rd"/>
    <property type="match status" value="1"/>
</dbReference>
<evidence type="ECO:0000256" key="1">
    <source>
        <dbReference type="ARBA" id="ARBA00005525"/>
    </source>
</evidence>
<feature type="domain" description="Pyrroline-5-carboxylate reductase catalytic N-terminal" evidence="3">
    <location>
        <begin position="3"/>
        <end position="95"/>
    </location>
</feature>
<accession>A0A5C5RG18</accession>
<evidence type="ECO:0000259" key="3">
    <source>
        <dbReference type="Pfam" id="PF03807"/>
    </source>
</evidence>
<dbReference type="InterPro" id="IPR036291">
    <property type="entry name" value="NAD(P)-bd_dom_sf"/>
</dbReference>
<dbReference type="PANTHER" id="PTHR11645">
    <property type="entry name" value="PYRROLINE-5-CARBOXYLATE REDUCTASE"/>
    <property type="match status" value="1"/>
</dbReference>
<dbReference type="EMBL" id="VIGW01000001">
    <property type="protein sequence ID" value="TWS21638.1"/>
    <property type="molecule type" value="Genomic_DNA"/>
</dbReference>
<sequence length="259" mass="27708">MTRVGLIGVGELGEAIVTGLSTAPHPPEIHLSPRSRAASRRLAERFSNVVVAHDNQHVVDAVETVLLAVPPAAARTVLDDLHIPRDRLVISAVAGLRHDELRTLVPAAEIVRVIPLPAVRRLAGVTSVFPASDAVERLFAPLGQVTVADTEARFSALSAVTATISTHFAYLRAITDWLAQHGWERRAAEEYVRGVYSGVGDAVAAEGADLATLVGAHETAGGINERFRELWFDARSRASLHTSLDHILARVSSPGSDLE</sequence>
<keyword evidence="5" id="KW-1185">Reference proteome</keyword>
<keyword evidence="2" id="KW-0521">NADP</keyword>
<organism evidence="4 5">
    <name type="scientific">Tsukamurella asaccharolytica</name>
    <dbReference type="NCBI Taxonomy" id="2592067"/>
    <lineage>
        <taxon>Bacteria</taxon>
        <taxon>Bacillati</taxon>
        <taxon>Actinomycetota</taxon>
        <taxon>Actinomycetes</taxon>
        <taxon>Mycobacteriales</taxon>
        <taxon>Tsukamurellaceae</taxon>
        <taxon>Tsukamurella</taxon>
    </lineage>
</organism>
<dbReference type="Gene3D" id="3.40.50.720">
    <property type="entry name" value="NAD(P)-binding Rossmann-like Domain"/>
    <property type="match status" value="1"/>
</dbReference>
<feature type="binding site" evidence="2">
    <location>
        <begin position="68"/>
        <end position="71"/>
    </location>
    <ligand>
        <name>NADP(+)</name>
        <dbReference type="ChEBI" id="CHEBI:58349"/>
    </ligand>
</feature>
<dbReference type="SUPFAM" id="SSF51735">
    <property type="entry name" value="NAD(P)-binding Rossmann-fold domains"/>
    <property type="match status" value="1"/>
</dbReference>
<dbReference type="Proteomes" id="UP000317291">
    <property type="component" value="Unassembled WGS sequence"/>
</dbReference>
<gene>
    <name evidence="4" type="ORF">FK529_02690</name>
</gene>
<feature type="binding site" evidence="2">
    <location>
        <begin position="7"/>
        <end position="12"/>
    </location>
    <ligand>
        <name>NADP(+)</name>
        <dbReference type="ChEBI" id="CHEBI:58349"/>
    </ligand>
</feature>
<comment type="caution">
    <text evidence="4">The sequence shown here is derived from an EMBL/GenBank/DDBJ whole genome shotgun (WGS) entry which is preliminary data.</text>
</comment>
<proteinExistence type="inferred from homology"/>
<dbReference type="OrthoDB" id="4425838at2"/>